<dbReference type="CDD" id="cd04301">
    <property type="entry name" value="NAT_SF"/>
    <property type="match status" value="1"/>
</dbReference>
<dbReference type="Pfam" id="PF13420">
    <property type="entry name" value="Acetyltransf_4"/>
    <property type="match status" value="1"/>
</dbReference>
<dbReference type="InterPro" id="IPR000182">
    <property type="entry name" value="GNAT_dom"/>
</dbReference>
<evidence type="ECO:0000259" key="3">
    <source>
        <dbReference type="PROSITE" id="PS51186"/>
    </source>
</evidence>
<keyword evidence="5" id="KW-1185">Reference proteome</keyword>
<dbReference type="PANTHER" id="PTHR43072:SF23">
    <property type="entry name" value="UPF0039 PROTEIN C11D3.02C"/>
    <property type="match status" value="1"/>
</dbReference>
<keyword evidence="2" id="KW-0012">Acyltransferase</keyword>
<dbReference type="KEGG" id="amij:EQM06_00570"/>
<dbReference type="SUPFAM" id="SSF55729">
    <property type="entry name" value="Acyl-CoA N-acyltransferases (Nat)"/>
    <property type="match status" value="1"/>
</dbReference>
<proteinExistence type="predicted"/>
<dbReference type="Gene3D" id="3.40.630.30">
    <property type="match status" value="1"/>
</dbReference>
<dbReference type="PANTHER" id="PTHR43072">
    <property type="entry name" value="N-ACETYLTRANSFERASE"/>
    <property type="match status" value="1"/>
</dbReference>
<dbReference type="EMBL" id="CP035281">
    <property type="protein sequence ID" value="QAT41834.1"/>
    <property type="molecule type" value="Genomic_DNA"/>
</dbReference>
<dbReference type="GO" id="GO:0016747">
    <property type="term" value="F:acyltransferase activity, transferring groups other than amino-acyl groups"/>
    <property type="evidence" value="ECO:0007669"/>
    <property type="project" value="InterPro"/>
</dbReference>
<gene>
    <name evidence="4" type="ORF">EQM06_00570</name>
</gene>
<protein>
    <submittedName>
        <fullName evidence="4">N-acetyltransferase family protein</fullName>
    </submittedName>
</protein>
<dbReference type="InterPro" id="IPR016181">
    <property type="entry name" value="Acyl_CoA_acyltransferase"/>
</dbReference>
<evidence type="ECO:0000256" key="2">
    <source>
        <dbReference type="ARBA" id="ARBA00023315"/>
    </source>
</evidence>
<name>A0A410PSD7_9FIRM</name>
<evidence type="ECO:0000313" key="5">
    <source>
        <dbReference type="Proteomes" id="UP000287601"/>
    </source>
</evidence>
<dbReference type="PROSITE" id="PS51186">
    <property type="entry name" value="GNAT"/>
    <property type="match status" value="1"/>
</dbReference>
<dbReference type="RefSeq" id="WP_128744488.1">
    <property type="nucleotide sequence ID" value="NZ_CP035281.1"/>
</dbReference>
<reference evidence="4 5" key="1">
    <citation type="submission" date="2019-01" db="EMBL/GenBank/DDBJ databases">
        <title>Draft genomes of a novel of Aminipila strains.</title>
        <authorList>
            <person name="Ma S."/>
        </authorList>
    </citation>
    <scope>NUCLEOTIDE SEQUENCE [LARGE SCALE GENOMIC DNA]</scope>
    <source>
        <strain evidence="5">JN-39</strain>
    </source>
</reference>
<sequence length="188" mass="21705">MSTTVSIRMAEATDAGELLKIYAPYVTNTAITFEYDVPSVEEFSKRIQNTLKRYPYIVAVEKEQIIGYAYASAFNPRAAYDWAVETTIYLKQECRGKGLGKRLYLKLEELLKRQNIINLNACIAYTFNEDTHLNNASEAFHQHLGYTKTAHFTKCGYKFGTWYDIIWMEKMMGEHLDNPKAFIPVTQL</sequence>
<accession>A0A410PSD7</accession>
<keyword evidence="1 4" id="KW-0808">Transferase</keyword>
<dbReference type="Proteomes" id="UP000287601">
    <property type="component" value="Chromosome"/>
</dbReference>
<dbReference type="AlphaFoldDB" id="A0A410PSD7"/>
<feature type="domain" description="N-acetyltransferase" evidence="3">
    <location>
        <begin position="5"/>
        <end position="173"/>
    </location>
</feature>
<organism evidence="4 5">
    <name type="scientific">Aminipila luticellarii</name>
    <dbReference type="NCBI Taxonomy" id="2507160"/>
    <lineage>
        <taxon>Bacteria</taxon>
        <taxon>Bacillati</taxon>
        <taxon>Bacillota</taxon>
        <taxon>Clostridia</taxon>
        <taxon>Peptostreptococcales</taxon>
        <taxon>Anaerovoracaceae</taxon>
        <taxon>Aminipila</taxon>
    </lineage>
</organism>
<evidence type="ECO:0000256" key="1">
    <source>
        <dbReference type="ARBA" id="ARBA00022679"/>
    </source>
</evidence>
<evidence type="ECO:0000313" key="4">
    <source>
        <dbReference type="EMBL" id="QAT41834.1"/>
    </source>
</evidence>
<dbReference type="OrthoDB" id="9798006at2"/>